<gene>
    <name evidence="3" type="ORF">NA56DRAFT_446546</name>
</gene>
<reference evidence="3 4" key="1">
    <citation type="submission" date="2016-05" db="EMBL/GenBank/DDBJ databases">
        <title>A degradative enzymes factory behind the ericoid mycorrhizal symbiosis.</title>
        <authorList>
            <consortium name="DOE Joint Genome Institute"/>
            <person name="Martino E."/>
            <person name="Morin E."/>
            <person name="Grelet G."/>
            <person name="Kuo A."/>
            <person name="Kohler A."/>
            <person name="Daghino S."/>
            <person name="Barry K."/>
            <person name="Choi C."/>
            <person name="Cichocki N."/>
            <person name="Clum A."/>
            <person name="Copeland A."/>
            <person name="Hainaut M."/>
            <person name="Haridas S."/>
            <person name="Labutti K."/>
            <person name="Lindquist E."/>
            <person name="Lipzen A."/>
            <person name="Khouja H.-R."/>
            <person name="Murat C."/>
            <person name="Ohm R."/>
            <person name="Olson A."/>
            <person name="Spatafora J."/>
            <person name="Veneault-Fourrey C."/>
            <person name="Henrissat B."/>
            <person name="Grigoriev I."/>
            <person name="Martin F."/>
            <person name="Perotto S."/>
        </authorList>
    </citation>
    <scope>NUCLEOTIDE SEQUENCE [LARGE SCALE GENOMIC DNA]</scope>
    <source>
        <strain evidence="3 4">UAMH 7357</strain>
    </source>
</reference>
<dbReference type="AlphaFoldDB" id="A0A2J6PG44"/>
<evidence type="ECO:0000313" key="3">
    <source>
        <dbReference type="EMBL" id="PMD13011.1"/>
    </source>
</evidence>
<dbReference type="STRING" id="1745343.A0A2J6PG44"/>
<evidence type="ECO:0000313" key="4">
    <source>
        <dbReference type="Proteomes" id="UP000235672"/>
    </source>
</evidence>
<keyword evidence="4" id="KW-1185">Reference proteome</keyword>
<keyword evidence="2" id="KW-0812">Transmembrane</keyword>
<feature type="region of interest" description="Disordered" evidence="1">
    <location>
        <begin position="305"/>
        <end position="355"/>
    </location>
</feature>
<name>A0A2J6PG44_9HELO</name>
<evidence type="ECO:0000256" key="2">
    <source>
        <dbReference type="SAM" id="Phobius"/>
    </source>
</evidence>
<keyword evidence="2" id="KW-0472">Membrane</keyword>
<keyword evidence="2" id="KW-1133">Transmembrane helix</keyword>
<feature type="transmembrane region" description="Helical" evidence="2">
    <location>
        <begin position="219"/>
        <end position="240"/>
    </location>
</feature>
<feature type="transmembrane region" description="Helical" evidence="2">
    <location>
        <begin position="87"/>
        <end position="111"/>
    </location>
</feature>
<feature type="compositionally biased region" description="Basic and acidic residues" evidence="1">
    <location>
        <begin position="305"/>
        <end position="320"/>
    </location>
</feature>
<evidence type="ECO:0000256" key="1">
    <source>
        <dbReference type="SAM" id="MobiDB-lite"/>
    </source>
</evidence>
<feature type="transmembrane region" description="Helical" evidence="2">
    <location>
        <begin position="49"/>
        <end position="66"/>
    </location>
</feature>
<organism evidence="3 4">
    <name type="scientific">Hyaloscypha hepaticicola</name>
    <dbReference type="NCBI Taxonomy" id="2082293"/>
    <lineage>
        <taxon>Eukaryota</taxon>
        <taxon>Fungi</taxon>
        <taxon>Dikarya</taxon>
        <taxon>Ascomycota</taxon>
        <taxon>Pezizomycotina</taxon>
        <taxon>Leotiomycetes</taxon>
        <taxon>Helotiales</taxon>
        <taxon>Hyaloscyphaceae</taxon>
        <taxon>Hyaloscypha</taxon>
    </lineage>
</organism>
<feature type="transmembrane region" description="Helical" evidence="2">
    <location>
        <begin position="117"/>
        <end position="138"/>
    </location>
</feature>
<accession>A0A2J6PG44</accession>
<sequence length="355" mass="39290">MKLPNGISLPLISHYWASIFHRPVEFLLPAPQGAGGFNPLARIRKEHNIMTVIFVVCFFSSVLRIMDRVEQNVLPRTSDPMAFKTSFSSDFTMLSVTAAIIAQVAITALALPNLNQVHWTATAGFVISLVTGCISVWLSTTTSRLLSSLDSPDAIRDWLSNPASKKARMDFEEDLRSRLETSGPNATVEVERLISSFLQENKWKIPSFYSCTLLTSPSLLLNVSLPAFLLALGIYLGTVWNKDLDPVAGTVASRAVLICYIICVVLGFGLFFGASDRKEAETDFVRRWRDEFAWKELVAGQRDVEAGEDERGTVRRRELGMDTIQGPTSVMESRNEAKESSSDVVRAPTTLSYSG</sequence>
<proteinExistence type="predicted"/>
<protein>
    <submittedName>
        <fullName evidence="3">Uncharacterized protein</fullName>
    </submittedName>
</protein>
<dbReference type="OrthoDB" id="4941332at2759"/>
<dbReference type="Proteomes" id="UP000235672">
    <property type="component" value="Unassembled WGS sequence"/>
</dbReference>
<dbReference type="EMBL" id="KZ613537">
    <property type="protein sequence ID" value="PMD13011.1"/>
    <property type="molecule type" value="Genomic_DNA"/>
</dbReference>
<feature type="transmembrane region" description="Helical" evidence="2">
    <location>
        <begin position="252"/>
        <end position="272"/>
    </location>
</feature>